<evidence type="ECO:0000259" key="3">
    <source>
        <dbReference type="Pfam" id="PF19031"/>
    </source>
</evidence>
<comment type="similarity">
    <text evidence="1">Belongs to the CCZ1 family.</text>
</comment>
<evidence type="ECO:0000313" key="5">
    <source>
        <dbReference type="Proteomes" id="UP000247810"/>
    </source>
</evidence>
<accession>A0A319DNR6</accession>
<gene>
    <name evidence="4" type="ORF">BO71DRAFT_479665</name>
</gene>
<dbReference type="GO" id="GO:0035658">
    <property type="term" value="C:Mon1-Ccz1 complex"/>
    <property type="evidence" value="ECO:0007669"/>
    <property type="project" value="InterPro"/>
</dbReference>
<organism evidence="4 5">
    <name type="scientific">Aspergillus ellipticus CBS 707.79</name>
    <dbReference type="NCBI Taxonomy" id="1448320"/>
    <lineage>
        <taxon>Eukaryota</taxon>
        <taxon>Fungi</taxon>
        <taxon>Dikarya</taxon>
        <taxon>Ascomycota</taxon>
        <taxon>Pezizomycotina</taxon>
        <taxon>Eurotiomycetes</taxon>
        <taxon>Eurotiomycetidae</taxon>
        <taxon>Eurotiales</taxon>
        <taxon>Aspergillaceae</taxon>
        <taxon>Aspergillus</taxon>
        <taxon>Aspergillus subgen. Circumdati</taxon>
    </lineage>
</organism>
<feature type="region of interest" description="Disordered" evidence="2">
    <location>
        <begin position="42"/>
        <end position="64"/>
    </location>
</feature>
<feature type="compositionally biased region" description="Basic and acidic residues" evidence="2">
    <location>
        <begin position="484"/>
        <end position="493"/>
    </location>
</feature>
<feature type="region of interest" description="Disordered" evidence="2">
    <location>
        <begin position="459"/>
        <end position="532"/>
    </location>
</feature>
<evidence type="ECO:0000256" key="2">
    <source>
        <dbReference type="SAM" id="MobiDB-lite"/>
    </source>
</evidence>
<dbReference type="Proteomes" id="UP000247810">
    <property type="component" value="Unassembled WGS sequence"/>
</dbReference>
<protein>
    <recommendedName>
        <fullName evidence="3">CCZ1/INTU/HSP4 first Longin domain-containing protein</fullName>
    </recommendedName>
</protein>
<dbReference type="GO" id="GO:0016192">
    <property type="term" value="P:vesicle-mediated transport"/>
    <property type="evidence" value="ECO:0007669"/>
    <property type="project" value="InterPro"/>
</dbReference>
<dbReference type="VEuPathDB" id="FungiDB:BO71DRAFT_479665"/>
<dbReference type="Pfam" id="PF19031">
    <property type="entry name" value="Intu_longin_1"/>
    <property type="match status" value="1"/>
</dbReference>
<dbReference type="PANTHER" id="PTHR13056:SF0">
    <property type="entry name" value="VACUOLAR FUSION PROTEIN CCZ1 HOMOLOG-RELATED"/>
    <property type="match status" value="1"/>
</dbReference>
<dbReference type="AlphaFoldDB" id="A0A319DNR6"/>
<feature type="compositionally biased region" description="Polar residues" evidence="2">
    <location>
        <begin position="402"/>
        <end position="414"/>
    </location>
</feature>
<proteinExistence type="inferred from homology"/>
<feature type="domain" description="CCZ1/INTU/HSP4 first Longin" evidence="3">
    <location>
        <begin position="14"/>
        <end position="160"/>
    </location>
</feature>
<feature type="region of interest" description="Disordered" evidence="2">
    <location>
        <begin position="746"/>
        <end position="768"/>
    </location>
</feature>
<reference evidence="4 5" key="1">
    <citation type="submission" date="2018-02" db="EMBL/GenBank/DDBJ databases">
        <title>The genomes of Aspergillus section Nigri reveals drivers in fungal speciation.</title>
        <authorList>
            <consortium name="DOE Joint Genome Institute"/>
            <person name="Vesth T.C."/>
            <person name="Nybo J."/>
            <person name="Theobald S."/>
            <person name="Brandl J."/>
            <person name="Frisvad J.C."/>
            <person name="Nielsen K.F."/>
            <person name="Lyhne E.K."/>
            <person name="Kogle M.E."/>
            <person name="Kuo A."/>
            <person name="Riley R."/>
            <person name="Clum A."/>
            <person name="Nolan M."/>
            <person name="Lipzen A."/>
            <person name="Salamov A."/>
            <person name="Henrissat B."/>
            <person name="Wiebenga A."/>
            <person name="De vries R.P."/>
            <person name="Grigoriev I.V."/>
            <person name="Mortensen U.H."/>
            <person name="Andersen M.R."/>
            <person name="Baker S.E."/>
        </authorList>
    </citation>
    <scope>NUCLEOTIDE SEQUENCE [LARGE SCALE GENOMIC DNA]</scope>
    <source>
        <strain evidence="4 5">CBS 707.79</strain>
    </source>
</reference>
<dbReference type="OrthoDB" id="240546at2759"/>
<dbReference type="InterPro" id="IPR013176">
    <property type="entry name" value="Ccz1"/>
</dbReference>
<dbReference type="PANTHER" id="PTHR13056">
    <property type="entry name" value="VACUOLAR FUSION PROTEIN CCZ1 HOMOLOG-RELATED"/>
    <property type="match status" value="1"/>
</dbReference>
<dbReference type="EMBL" id="KZ825804">
    <property type="protein sequence ID" value="PYH99171.1"/>
    <property type="molecule type" value="Genomic_DNA"/>
</dbReference>
<feature type="compositionally biased region" description="Basic residues" evidence="2">
    <location>
        <begin position="340"/>
        <end position="353"/>
    </location>
</feature>
<feature type="compositionally biased region" description="Polar residues" evidence="2">
    <location>
        <begin position="513"/>
        <end position="532"/>
    </location>
</feature>
<dbReference type="STRING" id="1448320.A0A319DNR6"/>
<dbReference type="InterPro" id="IPR043987">
    <property type="entry name" value="CCZ1/INTU/HSP4_longin_1"/>
</dbReference>
<feature type="compositionally biased region" description="Low complexity" evidence="2">
    <location>
        <begin position="752"/>
        <end position="765"/>
    </location>
</feature>
<feature type="region of interest" description="Disordered" evidence="2">
    <location>
        <begin position="334"/>
        <end position="422"/>
    </location>
</feature>
<evidence type="ECO:0000313" key="4">
    <source>
        <dbReference type="EMBL" id="PYH99171.1"/>
    </source>
</evidence>
<evidence type="ECO:0000256" key="1">
    <source>
        <dbReference type="ARBA" id="ARBA00005352"/>
    </source>
</evidence>
<name>A0A319DNR6_9EURO</name>
<sequence length="808" mass="88975">MPENDWTSVIPAQLAYFAIYNPRLGPTDETIHDQVVFYTSRSGRSSRRRDGSGADDGDNAPKEEWNERLRQVGLAQGMVGFARNFSQGKAVDFVETEKSQIILHELEEDWWVLASVDLTRLPIDPASASSTQRDASAVPAFNYSSREICPPQLLIQQLRRAHSTFLLHHDSTLDSLYGRVGRPAFCMLLDNYWWRFTWSWEVLLNGSPAVDMYDGIKLSAGGELGIGVGEEGWGSGEREVLEDFVGRTDGLVDLVVSRFGDPDPNTSAHATGKTSDAADGGSVEHRWLGLDVCPKPEDGVVFSGVGAVSRPSVMRISQWMEWIYRYGFDAYGVGEDPTSPRRRKRRKRQRKQAPGKDASVRSAPVADPQVATSDRPFSPGIPPPLLIGTTESPQPPREPDGKTSSLASGESSPARSDRGGDWMGFRTDAFVKYLTLGYVSSWGASSGMASPHPRIEALKREEGPSSPDNRPSSPADAPEAIDEDSIKPSDSTKPRSHGSFLIGLDSEMIDPGNTAQKGADTTDNQPSMSNGKTGQRFLHVHLAELSEENPTGSVKLQVVVYIHQPFIYTFVFDLSAPALSDPSLYQGIDHQISPLHRSLSNSTSPATAAMRIAMSDNAFDINKRFSGKTQPVYNLVYDQTNLTIRSSIPNIPDLGSSINDPRDPTIHPWSRVESLNIHHRLLSTHLETRARPLEVERTCKTSRGWWIVWIRMSEPPQQEQESAKSTPSIRTLSDMKNNAHQEAFLIRRSSDSVSPSGHARSSSSSRFFRDLGGATSPGLRADTGPGKLVEGLGLDARRYIENLLSLNR</sequence>
<keyword evidence="5" id="KW-1185">Reference proteome</keyword>